<dbReference type="Proteomes" id="UP001221757">
    <property type="component" value="Unassembled WGS sequence"/>
</dbReference>
<dbReference type="InterPro" id="IPR000719">
    <property type="entry name" value="Prot_kinase_dom"/>
</dbReference>
<gene>
    <name evidence="2" type="ORF">B0H17DRAFT_944951</name>
</gene>
<dbReference type="PROSITE" id="PS50011">
    <property type="entry name" value="PROTEIN_KINASE_DOM"/>
    <property type="match status" value="1"/>
</dbReference>
<dbReference type="InterPro" id="IPR050167">
    <property type="entry name" value="Ser_Thr_protein_kinase"/>
</dbReference>
<comment type="caution">
    <text evidence="2">The sequence shown here is derived from an EMBL/GenBank/DDBJ whole genome shotgun (WGS) entry which is preliminary data.</text>
</comment>
<dbReference type="Gene3D" id="1.10.510.10">
    <property type="entry name" value="Transferase(Phosphotransferase) domain 1"/>
    <property type="match status" value="1"/>
</dbReference>
<reference evidence="2" key="1">
    <citation type="submission" date="2023-03" db="EMBL/GenBank/DDBJ databases">
        <title>Massive genome expansion in bonnet fungi (Mycena s.s.) driven by repeated elements and novel gene families across ecological guilds.</title>
        <authorList>
            <consortium name="Lawrence Berkeley National Laboratory"/>
            <person name="Harder C.B."/>
            <person name="Miyauchi S."/>
            <person name="Viragh M."/>
            <person name="Kuo A."/>
            <person name="Thoen E."/>
            <person name="Andreopoulos B."/>
            <person name="Lu D."/>
            <person name="Skrede I."/>
            <person name="Drula E."/>
            <person name="Henrissat B."/>
            <person name="Morin E."/>
            <person name="Kohler A."/>
            <person name="Barry K."/>
            <person name="LaButti K."/>
            <person name="Morin E."/>
            <person name="Salamov A."/>
            <person name="Lipzen A."/>
            <person name="Mereny Z."/>
            <person name="Hegedus B."/>
            <person name="Baldrian P."/>
            <person name="Stursova M."/>
            <person name="Weitz H."/>
            <person name="Taylor A."/>
            <person name="Grigoriev I.V."/>
            <person name="Nagy L.G."/>
            <person name="Martin F."/>
            <person name="Kauserud H."/>
        </authorList>
    </citation>
    <scope>NUCLEOTIDE SEQUENCE</scope>
    <source>
        <strain evidence="2">CBHHK067</strain>
    </source>
</reference>
<keyword evidence="2" id="KW-0418">Kinase</keyword>
<dbReference type="InterPro" id="IPR011009">
    <property type="entry name" value="Kinase-like_dom_sf"/>
</dbReference>
<evidence type="ECO:0000313" key="3">
    <source>
        <dbReference type="Proteomes" id="UP001221757"/>
    </source>
</evidence>
<dbReference type="GO" id="GO:0005737">
    <property type="term" value="C:cytoplasm"/>
    <property type="evidence" value="ECO:0007669"/>
    <property type="project" value="TreeGrafter"/>
</dbReference>
<keyword evidence="3" id="KW-1185">Reference proteome</keyword>
<dbReference type="GO" id="GO:0005524">
    <property type="term" value="F:ATP binding"/>
    <property type="evidence" value="ECO:0007669"/>
    <property type="project" value="InterPro"/>
</dbReference>
<dbReference type="EMBL" id="JARKIE010000138">
    <property type="protein sequence ID" value="KAJ7677440.1"/>
    <property type="molecule type" value="Genomic_DNA"/>
</dbReference>
<dbReference type="AlphaFoldDB" id="A0AAD7GC92"/>
<dbReference type="GO" id="GO:0007165">
    <property type="term" value="P:signal transduction"/>
    <property type="evidence" value="ECO:0007669"/>
    <property type="project" value="TreeGrafter"/>
</dbReference>
<accession>A0AAD7GC92</accession>
<organism evidence="2 3">
    <name type="scientific">Mycena rosella</name>
    <name type="common">Pink bonnet</name>
    <name type="synonym">Agaricus rosellus</name>
    <dbReference type="NCBI Taxonomy" id="1033263"/>
    <lineage>
        <taxon>Eukaryota</taxon>
        <taxon>Fungi</taxon>
        <taxon>Dikarya</taxon>
        <taxon>Basidiomycota</taxon>
        <taxon>Agaricomycotina</taxon>
        <taxon>Agaricomycetes</taxon>
        <taxon>Agaricomycetidae</taxon>
        <taxon>Agaricales</taxon>
        <taxon>Marasmiineae</taxon>
        <taxon>Mycenaceae</taxon>
        <taxon>Mycena</taxon>
    </lineage>
</organism>
<protein>
    <submittedName>
        <fullName evidence="2">Kinase-like domain-containing protein</fullName>
    </submittedName>
</protein>
<evidence type="ECO:0000259" key="1">
    <source>
        <dbReference type="PROSITE" id="PS50011"/>
    </source>
</evidence>
<dbReference type="GO" id="GO:0004672">
    <property type="term" value="F:protein kinase activity"/>
    <property type="evidence" value="ECO:0007669"/>
    <property type="project" value="InterPro"/>
</dbReference>
<feature type="domain" description="Protein kinase" evidence="1">
    <location>
        <begin position="1"/>
        <end position="164"/>
    </location>
</feature>
<dbReference type="Pfam" id="PF00069">
    <property type="entry name" value="Pkinase"/>
    <property type="match status" value="1"/>
</dbReference>
<dbReference type="SUPFAM" id="SSF56112">
    <property type="entry name" value="Protein kinase-like (PK-like)"/>
    <property type="match status" value="1"/>
</dbReference>
<name>A0AAD7GC92_MYCRO</name>
<dbReference type="PANTHER" id="PTHR23257">
    <property type="entry name" value="SERINE-THREONINE PROTEIN KINASE"/>
    <property type="match status" value="1"/>
</dbReference>
<sequence length="164" mass="18911">MLWEYLLNARPPLRDKIPLATRINWAVEIAEGLAHLHSKSVIWADAHFRNVLWVTDDLHIVLADFAYSIKDPDRFHFFTTMAPPVFAYPENYSGRPPTHVDIFGFGFMLFGVLADRFPWTENLMSGLLEAVETMNKYAKRQFDELDDPKLKEMLGPIQVLAKCS</sequence>
<proteinExistence type="predicted"/>
<evidence type="ECO:0000313" key="2">
    <source>
        <dbReference type="EMBL" id="KAJ7677440.1"/>
    </source>
</evidence>
<keyword evidence="2" id="KW-0808">Transferase</keyword>